<keyword evidence="4" id="KW-0281">Fimbrium</keyword>
<comment type="subcellular location">
    <subcellularLocation>
        <location evidence="1">Fimbrium</location>
    </subcellularLocation>
</comment>
<dbReference type="GO" id="GO:0043709">
    <property type="term" value="P:cell adhesion involved in single-species biofilm formation"/>
    <property type="evidence" value="ECO:0007669"/>
    <property type="project" value="TreeGrafter"/>
</dbReference>
<dbReference type="InterPro" id="IPR036937">
    <property type="entry name" value="Adhesion_dom_fimbrial_sf"/>
</dbReference>
<keyword evidence="3 5" id="KW-0732">Signal</keyword>
<organism evidence="6">
    <name type="scientific">Enterobacter mori</name>
    <dbReference type="NCBI Taxonomy" id="539813"/>
    <lineage>
        <taxon>Bacteria</taxon>
        <taxon>Pseudomonadati</taxon>
        <taxon>Pseudomonadota</taxon>
        <taxon>Gammaproteobacteria</taxon>
        <taxon>Enterobacterales</taxon>
        <taxon>Enterobacteriaceae</taxon>
        <taxon>Enterobacter</taxon>
    </lineage>
</organism>
<accession>A0A7T0H1A3</accession>
<protein>
    <submittedName>
        <fullName evidence="6">Fimbrial protein</fullName>
    </submittedName>
</protein>
<dbReference type="SUPFAM" id="SSF49401">
    <property type="entry name" value="Bacterial adhesins"/>
    <property type="match status" value="1"/>
</dbReference>
<dbReference type="InterPro" id="IPR050263">
    <property type="entry name" value="Bact_Fimbrial_Adh_Pro"/>
</dbReference>
<dbReference type="EMBL" id="CP061801">
    <property type="protein sequence ID" value="QPK01312.1"/>
    <property type="molecule type" value="Genomic_DNA"/>
</dbReference>
<name>A0A7T0H1A3_9ENTR</name>
<evidence type="ECO:0000256" key="3">
    <source>
        <dbReference type="ARBA" id="ARBA00022729"/>
    </source>
</evidence>
<evidence type="ECO:0000256" key="2">
    <source>
        <dbReference type="ARBA" id="ARBA00006671"/>
    </source>
</evidence>
<dbReference type="PANTHER" id="PTHR33420:SF3">
    <property type="entry name" value="FIMBRIAL SUBUNIT ELFA"/>
    <property type="match status" value="1"/>
</dbReference>
<dbReference type="Gene3D" id="2.60.40.1090">
    <property type="entry name" value="Fimbrial-type adhesion domain"/>
    <property type="match status" value="1"/>
</dbReference>
<evidence type="ECO:0000256" key="5">
    <source>
        <dbReference type="SAM" id="SignalP"/>
    </source>
</evidence>
<gene>
    <name evidence="6" type="ORF">IDM36_03975</name>
</gene>
<feature type="chain" id="PRO_5032893841" evidence="5">
    <location>
        <begin position="23"/>
        <end position="198"/>
    </location>
</feature>
<evidence type="ECO:0000313" key="6">
    <source>
        <dbReference type="EMBL" id="QPK01312.1"/>
    </source>
</evidence>
<dbReference type="GO" id="GO:0009289">
    <property type="term" value="C:pilus"/>
    <property type="evidence" value="ECO:0007669"/>
    <property type="project" value="UniProtKB-SubCell"/>
</dbReference>
<dbReference type="PANTHER" id="PTHR33420">
    <property type="entry name" value="FIMBRIAL SUBUNIT ELFA-RELATED"/>
    <property type="match status" value="1"/>
</dbReference>
<feature type="signal peptide" evidence="5">
    <location>
        <begin position="1"/>
        <end position="22"/>
    </location>
</feature>
<comment type="similarity">
    <text evidence="2">Belongs to the fimbrial protein family.</text>
</comment>
<evidence type="ECO:0000256" key="1">
    <source>
        <dbReference type="ARBA" id="ARBA00004561"/>
    </source>
</evidence>
<proteinExistence type="inferred from homology"/>
<dbReference type="AlphaFoldDB" id="A0A7T0H1A3"/>
<dbReference type="InterPro" id="IPR008966">
    <property type="entry name" value="Adhesion_dom_sf"/>
</dbReference>
<evidence type="ECO:0000256" key="4">
    <source>
        <dbReference type="ARBA" id="ARBA00023263"/>
    </source>
</evidence>
<reference evidence="6" key="1">
    <citation type="submission" date="2020-09" db="EMBL/GenBank/DDBJ databases">
        <title>First Report of a novel Colistin-Resistant species of Enterobacter cloacae complex Producing MCR-5 isolated from hospital sewage water.</title>
        <authorList>
            <person name="Zhou K."/>
        </authorList>
    </citation>
    <scope>NUCLEOTIDE SEQUENCE [LARGE SCALE GENOMIC DNA]</scope>
    <source>
        <strain evidence="6">HSW1412</strain>
    </source>
</reference>
<sequence>MKIQKYAVAVAVLTAISGSAMAATYPSDNGTITFHGMVNNNTCTITMKNDPLNAQTGNDFNVNLPTVNVADFTTSTAGVDSTLGQTPFILVVNCAADTVGSASAQFDSWAGTTSNNAGELVPPANVQGAAKNVSLVLHNNGNTKTDQIKIDQANNTQSVTLDANGHGELDYVVAYVGPATGVTSGSVQAQVAFTMNYK</sequence>